<organism evidence="2 3">
    <name type="scientific">Chryseobacterium kimseyorum</name>
    <dbReference type="NCBI Taxonomy" id="2984028"/>
    <lineage>
        <taxon>Bacteria</taxon>
        <taxon>Pseudomonadati</taxon>
        <taxon>Bacteroidota</taxon>
        <taxon>Flavobacteriia</taxon>
        <taxon>Flavobacteriales</taxon>
        <taxon>Weeksellaceae</taxon>
        <taxon>Chryseobacterium group</taxon>
        <taxon>Chryseobacterium</taxon>
    </lineage>
</organism>
<feature type="chain" id="PRO_5047136710" evidence="1">
    <location>
        <begin position="22"/>
        <end position="163"/>
    </location>
</feature>
<gene>
    <name evidence="2" type="ORF">OMO38_04285</name>
</gene>
<evidence type="ECO:0000256" key="1">
    <source>
        <dbReference type="SAM" id="SignalP"/>
    </source>
</evidence>
<accession>A0ABT3HVC9</accession>
<comment type="caution">
    <text evidence="2">The sequence shown here is derived from an EMBL/GenBank/DDBJ whole genome shotgun (WGS) entry which is preliminary data.</text>
</comment>
<keyword evidence="3" id="KW-1185">Reference proteome</keyword>
<sequence length="163" mass="19100">MKIKFGLVLFFTLSLNSILSAQGGWDMGYLKIENITEDQTGKTFRIDFKSNQLKEKEPSIRSYFQTKDSNFILIDGTKIEFVEVRKINVDAGYYEEQFLLCKKCKSPLRILDMVLSEIKEETLIFIADFEMEINDKSDKINFKKEIEVHRNELEGLIFLNSKF</sequence>
<protein>
    <submittedName>
        <fullName evidence="2">Uncharacterized protein</fullName>
    </submittedName>
</protein>
<dbReference type="Proteomes" id="UP001163731">
    <property type="component" value="Unassembled WGS sequence"/>
</dbReference>
<evidence type="ECO:0000313" key="2">
    <source>
        <dbReference type="EMBL" id="MCW3167741.1"/>
    </source>
</evidence>
<dbReference type="EMBL" id="JAPDHW010000002">
    <property type="protein sequence ID" value="MCW3167741.1"/>
    <property type="molecule type" value="Genomic_DNA"/>
</dbReference>
<reference evidence="2" key="1">
    <citation type="submission" date="2022-10" db="EMBL/GenBank/DDBJ databases">
        <title>Chryseobacterium babae sp. nov. isolated from the gut of the beetle Oryctes rhinoceros, and Chryseobacterium kimseyorum sp. nov., isolated from a stick insect rearing cage.</title>
        <authorList>
            <person name="Shelomi M."/>
            <person name="Han C.-J."/>
            <person name="Chen W.-M."/>
            <person name="Chen H.-K."/>
            <person name="Liaw S.-J."/>
            <person name="Muhle E."/>
            <person name="Clermont D."/>
        </authorList>
    </citation>
    <scope>NUCLEOTIDE SEQUENCE</scope>
    <source>
        <strain evidence="2">09-1422</strain>
    </source>
</reference>
<keyword evidence="1" id="KW-0732">Signal</keyword>
<proteinExistence type="predicted"/>
<dbReference type="RefSeq" id="WP_264748981.1">
    <property type="nucleotide sequence ID" value="NZ_JAPDHW010000002.1"/>
</dbReference>
<evidence type="ECO:0000313" key="3">
    <source>
        <dbReference type="Proteomes" id="UP001163731"/>
    </source>
</evidence>
<feature type="signal peptide" evidence="1">
    <location>
        <begin position="1"/>
        <end position="21"/>
    </location>
</feature>
<name>A0ABT3HVC9_9FLAO</name>